<sequence length="400" mass="47840">HHILRFIFELNSINPYGGENILHNQLKIIKEKAKDIIKLLLLNNNKNFPKFVKRKQFNSKIPNDLKLLKVKILKLIDLENKDFNQSKIIKYSDEDIFYKNLSLNFDVVDTTGNQEMKCLENFEFLTHNSNMNTKSYELKVCHIFKKCSINFKNLVNVKVSLNNLSILILNNFDSQNLKGISIINDDLTINISKFFKNEWLLKLIDKLDADNLNLFEIDFGENLFSVEDDFEERRGDIISFFELIHLKNFKNLTHLKFVNLPITFFETETENFYFTNFLKNLIFNNIKLRNLTLIECLHKNEVLEEEESYVNEKVLEILRYNFFHFLLQFYYNSLGVLHLEFKYPVTNLRLDIFKENYPDFNPSSLLINFPNLAFFYDNQYFDEKTTMHFKKKNIMMYSDL</sequence>
<dbReference type="Proteomes" id="UP001211065">
    <property type="component" value="Unassembled WGS sequence"/>
</dbReference>
<dbReference type="AlphaFoldDB" id="A0AAD5XTC6"/>
<protein>
    <submittedName>
        <fullName evidence="1">Uncharacterized protein</fullName>
    </submittedName>
</protein>
<comment type="caution">
    <text evidence="1">The sequence shown here is derived from an EMBL/GenBank/DDBJ whole genome shotgun (WGS) entry which is preliminary data.</text>
</comment>
<proteinExistence type="predicted"/>
<accession>A0AAD5XTC6</accession>
<evidence type="ECO:0000313" key="2">
    <source>
        <dbReference type="Proteomes" id="UP001211065"/>
    </source>
</evidence>
<gene>
    <name evidence="1" type="ORF">HK099_007934</name>
</gene>
<reference evidence="1" key="1">
    <citation type="submission" date="2020-05" db="EMBL/GenBank/DDBJ databases">
        <title>Phylogenomic resolution of chytrid fungi.</title>
        <authorList>
            <person name="Stajich J.E."/>
            <person name="Amses K."/>
            <person name="Simmons R."/>
            <person name="Seto K."/>
            <person name="Myers J."/>
            <person name="Bonds A."/>
            <person name="Quandt C.A."/>
            <person name="Barry K."/>
            <person name="Liu P."/>
            <person name="Grigoriev I."/>
            <person name="Longcore J.E."/>
            <person name="James T.Y."/>
        </authorList>
    </citation>
    <scope>NUCLEOTIDE SEQUENCE</scope>
    <source>
        <strain evidence="1">JEL0476</strain>
    </source>
</reference>
<dbReference type="EMBL" id="JADGJW010000817">
    <property type="protein sequence ID" value="KAJ3211710.1"/>
    <property type="molecule type" value="Genomic_DNA"/>
</dbReference>
<name>A0AAD5XTC6_9FUNG</name>
<evidence type="ECO:0000313" key="1">
    <source>
        <dbReference type="EMBL" id="KAJ3211710.1"/>
    </source>
</evidence>
<keyword evidence="2" id="KW-1185">Reference proteome</keyword>
<organism evidence="1 2">
    <name type="scientific">Clydaea vesicula</name>
    <dbReference type="NCBI Taxonomy" id="447962"/>
    <lineage>
        <taxon>Eukaryota</taxon>
        <taxon>Fungi</taxon>
        <taxon>Fungi incertae sedis</taxon>
        <taxon>Chytridiomycota</taxon>
        <taxon>Chytridiomycota incertae sedis</taxon>
        <taxon>Chytridiomycetes</taxon>
        <taxon>Lobulomycetales</taxon>
        <taxon>Lobulomycetaceae</taxon>
        <taxon>Clydaea</taxon>
    </lineage>
</organism>
<feature type="non-terminal residue" evidence="1">
    <location>
        <position position="400"/>
    </location>
</feature>